<dbReference type="RefSeq" id="WP_169299520.1">
    <property type="nucleotide sequence ID" value="NZ_JABBNI010000058.1"/>
</dbReference>
<dbReference type="SUPFAM" id="SSF52833">
    <property type="entry name" value="Thioredoxin-like"/>
    <property type="match status" value="1"/>
</dbReference>
<reference evidence="1 2" key="2">
    <citation type="submission" date="2020-06" db="EMBL/GenBank/DDBJ databases">
        <title>Complete Genome Sequence of Clostridium muelleri sp. nov. P21T, an Acid-Alcohol Producing Acetogen Isolated from Old Hay.</title>
        <authorList>
            <person name="Duncan K.E."/>
            <person name="Tanner R.S."/>
        </authorList>
    </citation>
    <scope>NUCLEOTIDE SEQUENCE [LARGE SCALE GENOMIC DNA]</scope>
    <source>
        <strain evidence="1 2">P21</strain>
    </source>
</reference>
<evidence type="ECO:0000313" key="1">
    <source>
        <dbReference type="EMBL" id="NMM64934.1"/>
    </source>
</evidence>
<dbReference type="AlphaFoldDB" id="A0A7Y0HPD9"/>
<accession>A0A7Y0HPD9</accession>
<dbReference type="InterPro" id="IPR036249">
    <property type="entry name" value="Thioredoxin-like_sf"/>
</dbReference>
<organism evidence="1 2">
    <name type="scientific">Clostridium muellerianum</name>
    <dbReference type="NCBI Taxonomy" id="2716538"/>
    <lineage>
        <taxon>Bacteria</taxon>
        <taxon>Bacillati</taxon>
        <taxon>Bacillota</taxon>
        <taxon>Clostridia</taxon>
        <taxon>Eubacteriales</taxon>
        <taxon>Clostridiaceae</taxon>
        <taxon>Clostridium</taxon>
    </lineage>
</organism>
<comment type="caution">
    <text evidence="1">The sequence shown here is derived from an EMBL/GenBank/DDBJ whole genome shotgun (WGS) entry which is preliminary data.</text>
</comment>
<keyword evidence="2" id="KW-1185">Reference proteome</keyword>
<dbReference type="Pfam" id="PF01257">
    <property type="entry name" value="2Fe-2S_thioredx"/>
    <property type="match status" value="1"/>
</dbReference>
<protein>
    <submittedName>
        <fullName evidence="1">(2Fe-2S) ferredoxin domain-containing protein</fullName>
    </submittedName>
</protein>
<evidence type="ECO:0000313" key="2">
    <source>
        <dbReference type="Proteomes" id="UP000537131"/>
    </source>
</evidence>
<proteinExistence type="predicted"/>
<gene>
    <name evidence="1" type="ORF">HBE96_20280</name>
</gene>
<dbReference type="Gene3D" id="3.40.30.10">
    <property type="entry name" value="Glutaredoxin"/>
    <property type="match status" value="1"/>
</dbReference>
<name>A0A7Y0HPD9_9CLOT</name>
<dbReference type="Proteomes" id="UP000537131">
    <property type="component" value="Unassembled WGS sequence"/>
</dbReference>
<reference evidence="1 2" key="1">
    <citation type="submission" date="2020-04" db="EMBL/GenBank/DDBJ databases">
        <authorList>
            <person name="Doyle D.A."/>
        </authorList>
    </citation>
    <scope>NUCLEOTIDE SEQUENCE [LARGE SCALE GENOMIC DNA]</scope>
    <source>
        <strain evidence="1 2">P21</strain>
    </source>
</reference>
<dbReference type="EMBL" id="JABBNI010000058">
    <property type="protein sequence ID" value="NMM64934.1"/>
    <property type="molecule type" value="Genomic_DNA"/>
</dbReference>
<dbReference type="CDD" id="cd02980">
    <property type="entry name" value="TRX_Fd_family"/>
    <property type="match status" value="1"/>
</dbReference>
<sequence length="83" mass="9355">MITISVCVGSACHLKGSYKVINSLQKLISQYKLEASVELKGAFCLGHCTQGVSVKIDEKEKIYSVNERNVEQFFDEEVVRRTK</sequence>